<evidence type="ECO:0000259" key="1">
    <source>
        <dbReference type="Pfam" id="PF03205"/>
    </source>
</evidence>
<feature type="domain" description="Molybdopterin-guanine dinucleotide biosynthesis protein B (MobB)" evidence="1">
    <location>
        <begin position="10"/>
        <end position="127"/>
    </location>
</feature>
<evidence type="ECO:0000313" key="2">
    <source>
        <dbReference type="EMBL" id="MDQ0339104.1"/>
    </source>
</evidence>
<name>A0ABU0CRX3_9BACI</name>
<proteinExistence type="predicted"/>
<dbReference type="InterPro" id="IPR004435">
    <property type="entry name" value="MobB_dom"/>
</dbReference>
<dbReference type="EMBL" id="JAUSUQ010000006">
    <property type="protein sequence ID" value="MDQ0339104.1"/>
    <property type="molecule type" value="Genomic_DNA"/>
</dbReference>
<reference evidence="2 3" key="1">
    <citation type="submission" date="2023-07" db="EMBL/GenBank/DDBJ databases">
        <title>Genomic Encyclopedia of Type Strains, Phase IV (KMG-IV): sequencing the most valuable type-strain genomes for metagenomic binning, comparative biology and taxonomic classification.</title>
        <authorList>
            <person name="Goeker M."/>
        </authorList>
    </citation>
    <scope>NUCLEOTIDE SEQUENCE [LARGE SCALE GENOMIC DNA]</scope>
    <source>
        <strain evidence="2 3">DSM 17740</strain>
    </source>
</reference>
<sequence>MFKHQDQIPVIQIVGYKNSGKTTLMTRLIKHLTSHHQLSIFTIKHDHGHFELDREGSDTWAHRQAGARTTLIQSPHGIGLTMPHQKERTLEELLLLARYLGDYDLALVEGFKQADYPKLVLVRHQADFGLLEELSHIRLAVFWREIDRLHYERQCDRQGIAPLPTGLLTETDKLLNRIETMIR</sequence>
<dbReference type="RefSeq" id="WP_307338565.1">
    <property type="nucleotide sequence ID" value="NZ_JAUSUQ010000006.1"/>
</dbReference>
<organism evidence="2 3">
    <name type="scientific">Caldalkalibacillus uzonensis</name>
    <dbReference type="NCBI Taxonomy" id="353224"/>
    <lineage>
        <taxon>Bacteria</taxon>
        <taxon>Bacillati</taxon>
        <taxon>Bacillota</taxon>
        <taxon>Bacilli</taxon>
        <taxon>Bacillales</taxon>
        <taxon>Bacillaceae</taxon>
        <taxon>Caldalkalibacillus</taxon>
    </lineage>
</organism>
<comment type="caution">
    <text evidence="2">The sequence shown here is derived from an EMBL/GenBank/DDBJ whole genome shotgun (WGS) entry which is preliminary data.</text>
</comment>
<keyword evidence="3" id="KW-1185">Reference proteome</keyword>
<dbReference type="NCBIfam" id="TIGR00176">
    <property type="entry name" value="mobB"/>
    <property type="match status" value="1"/>
</dbReference>
<dbReference type="Gene3D" id="3.40.50.300">
    <property type="entry name" value="P-loop containing nucleotide triphosphate hydrolases"/>
    <property type="match status" value="1"/>
</dbReference>
<dbReference type="PANTHER" id="PTHR40072:SF1">
    <property type="entry name" value="MOLYBDOPTERIN-GUANINE DINUCLEOTIDE BIOSYNTHESIS ADAPTER PROTEIN"/>
    <property type="match status" value="1"/>
</dbReference>
<dbReference type="Proteomes" id="UP001232445">
    <property type="component" value="Unassembled WGS sequence"/>
</dbReference>
<dbReference type="SUPFAM" id="SSF52540">
    <property type="entry name" value="P-loop containing nucleoside triphosphate hydrolases"/>
    <property type="match status" value="1"/>
</dbReference>
<evidence type="ECO:0000313" key="3">
    <source>
        <dbReference type="Proteomes" id="UP001232445"/>
    </source>
</evidence>
<dbReference type="InterPro" id="IPR027417">
    <property type="entry name" value="P-loop_NTPase"/>
</dbReference>
<dbReference type="PANTHER" id="PTHR40072">
    <property type="entry name" value="MOLYBDOPTERIN-GUANINE DINUCLEOTIDE BIOSYNTHESIS ADAPTER PROTEIN-RELATED"/>
    <property type="match status" value="1"/>
</dbReference>
<accession>A0ABU0CRX3</accession>
<dbReference type="InterPro" id="IPR052539">
    <property type="entry name" value="MGD_biosynthesis_adapter"/>
</dbReference>
<gene>
    <name evidence="2" type="ORF">J2S00_001890</name>
</gene>
<dbReference type="Pfam" id="PF03205">
    <property type="entry name" value="MobB"/>
    <property type="match status" value="1"/>
</dbReference>
<protein>
    <submittedName>
        <fullName evidence="2">Molybdopterin-guanine dinucleotide biosynthesis protein B</fullName>
    </submittedName>
</protein>